<sequence length="86" mass="9691">MNHLRRVPLSINAVEKIEETYSLVVTTGRFRGAIVEEVAYAIPAASASSPERKPFDFWPRDFLIESVYQGHVIIGPHCYLRSACGR</sequence>
<evidence type="ECO:0000313" key="1">
    <source>
        <dbReference type="EMBL" id="GBM53408.1"/>
    </source>
</evidence>
<gene>
    <name evidence="1" type="ORF">AVEN_73437_1</name>
</gene>
<dbReference type="EMBL" id="BGPR01001417">
    <property type="protein sequence ID" value="GBM53408.1"/>
    <property type="molecule type" value="Genomic_DNA"/>
</dbReference>
<organism evidence="1 2">
    <name type="scientific">Araneus ventricosus</name>
    <name type="common">Orbweaver spider</name>
    <name type="synonym">Epeira ventricosa</name>
    <dbReference type="NCBI Taxonomy" id="182803"/>
    <lineage>
        <taxon>Eukaryota</taxon>
        <taxon>Metazoa</taxon>
        <taxon>Ecdysozoa</taxon>
        <taxon>Arthropoda</taxon>
        <taxon>Chelicerata</taxon>
        <taxon>Arachnida</taxon>
        <taxon>Araneae</taxon>
        <taxon>Araneomorphae</taxon>
        <taxon>Entelegynae</taxon>
        <taxon>Araneoidea</taxon>
        <taxon>Araneidae</taxon>
        <taxon>Araneus</taxon>
    </lineage>
</organism>
<accession>A0A4Y2GLQ4</accession>
<reference evidence="1 2" key="1">
    <citation type="journal article" date="2019" name="Sci. Rep.">
        <title>Orb-weaving spider Araneus ventricosus genome elucidates the spidroin gene catalogue.</title>
        <authorList>
            <person name="Kono N."/>
            <person name="Nakamura H."/>
            <person name="Ohtoshi R."/>
            <person name="Moran D.A.P."/>
            <person name="Shinohara A."/>
            <person name="Yoshida Y."/>
            <person name="Fujiwara M."/>
            <person name="Mori M."/>
            <person name="Tomita M."/>
            <person name="Arakawa K."/>
        </authorList>
    </citation>
    <scope>NUCLEOTIDE SEQUENCE [LARGE SCALE GENOMIC DNA]</scope>
</reference>
<comment type="caution">
    <text evidence="1">The sequence shown here is derived from an EMBL/GenBank/DDBJ whole genome shotgun (WGS) entry which is preliminary data.</text>
</comment>
<name>A0A4Y2GLQ4_ARAVE</name>
<proteinExistence type="predicted"/>
<protein>
    <submittedName>
        <fullName evidence="1">Uncharacterized protein</fullName>
    </submittedName>
</protein>
<dbReference type="Proteomes" id="UP000499080">
    <property type="component" value="Unassembled WGS sequence"/>
</dbReference>
<dbReference type="AlphaFoldDB" id="A0A4Y2GLQ4"/>
<evidence type="ECO:0000313" key="2">
    <source>
        <dbReference type="Proteomes" id="UP000499080"/>
    </source>
</evidence>
<keyword evidence="2" id="KW-1185">Reference proteome</keyword>